<dbReference type="NCBIfam" id="NF033709">
    <property type="entry name" value="PorV_fam"/>
    <property type="match status" value="1"/>
</dbReference>
<gene>
    <name evidence="3" type="ORF">AUJ95_04980</name>
</gene>
<evidence type="ECO:0000256" key="1">
    <source>
        <dbReference type="SAM" id="SignalP"/>
    </source>
</evidence>
<name>A0A1J5E5V5_9BACT</name>
<dbReference type="Gene3D" id="2.60.40.4070">
    <property type="match status" value="1"/>
</dbReference>
<feature type="chain" id="PRO_5011978161" description="Type IX secretion system protein PorV domain-containing protein" evidence="1">
    <location>
        <begin position="23"/>
        <end position="453"/>
    </location>
</feature>
<feature type="domain" description="Type IX secretion system protein PorV" evidence="2">
    <location>
        <begin position="25"/>
        <end position="225"/>
    </location>
</feature>
<reference evidence="3 4" key="1">
    <citation type="journal article" date="2016" name="Environ. Microbiol.">
        <title>Genomic resolution of a cold subsurface aquifer community provides metabolic insights for novel microbes adapted to high CO concentrations.</title>
        <authorList>
            <person name="Probst A.J."/>
            <person name="Castelle C.J."/>
            <person name="Singh A."/>
            <person name="Brown C.T."/>
            <person name="Anantharaman K."/>
            <person name="Sharon I."/>
            <person name="Hug L.A."/>
            <person name="Burstein D."/>
            <person name="Emerson J.B."/>
            <person name="Thomas B.C."/>
            <person name="Banfield J.F."/>
        </authorList>
    </citation>
    <scope>NUCLEOTIDE SEQUENCE [LARGE SCALE GENOMIC DNA]</scope>
    <source>
        <strain evidence="3">CG2_30_40_21</strain>
    </source>
</reference>
<comment type="caution">
    <text evidence="3">The sequence shown here is derived from an EMBL/GenBank/DDBJ whole genome shotgun (WGS) entry which is preliminary data.</text>
</comment>
<evidence type="ECO:0000259" key="2">
    <source>
        <dbReference type="Pfam" id="PF19572"/>
    </source>
</evidence>
<keyword evidence="1" id="KW-0732">Signal</keyword>
<proteinExistence type="predicted"/>
<dbReference type="Gene3D" id="2.40.160.60">
    <property type="entry name" value="Outer membrane protein transport protein (OMPP1/FadL/TodX)"/>
    <property type="match status" value="1"/>
</dbReference>
<organism evidence="3 4">
    <name type="scientific">Candidatus Desantisbacteria bacterium CG2_30_40_21</name>
    <dbReference type="NCBI Taxonomy" id="1817895"/>
    <lineage>
        <taxon>Bacteria</taxon>
        <taxon>Candidatus Desantisiibacteriota</taxon>
    </lineage>
</organism>
<dbReference type="InterPro" id="IPR045741">
    <property type="entry name" value="PorV"/>
</dbReference>
<accession>A0A1J5E5V5</accession>
<dbReference type="Proteomes" id="UP000183085">
    <property type="component" value="Unassembled WGS sequence"/>
</dbReference>
<feature type="signal peptide" evidence="1">
    <location>
        <begin position="1"/>
        <end position="22"/>
    </location>
</feature>
<dbReference type="AlphaFoldDB" id="A0A1J5E5V5"/>
<dbReference type="Pfam" id="PF19572">
    <property type="entry name" value="PorV"/>
    <property type="match status" value="1"/>
</dbReference>
<dbReference type="SUPFAM" id="SSF56935">
    <property type="entry name" value="Porins"/>
    <property type="match status" value="1"/>
</dbReference>
<dbReference type="STRING" id="1817895.AUJ95_04980"/>
<sequence>MNINKIIISMLAILILTSTALADNAGVTGNAFLRIGMGARAAGMGGAFCAIADDASSNYYNPAGLCGIEKQELLFMHTEWLADIASEYLAYALPMDEDKSLGASLIFLHTEDMARNRATQETGKFNNHDACLSLSYASKRGRVAWGLTPKIIQRQLKDETAASVGLDIGSKYTNNNLSLGVTIQNIGNKIKFISESSSSPLSLKLGIGYKMLTENDSLTIAGDIDKSIDNDPFLMLGAEYNYANLYQARVGARIGQAKQGLSSGLGIVFRDWRFDYAFTSFDDLGLTHRAAITRYFEVQKRITASHRDTENAEWEKKVVEEKPAMAVSDKSEVTPAMITPSEPEPFQPCCVFVFPDTRIFTPNGDGTLNSVSFILRAMIQAQVTGWELRIVDKNNKMINVFAENGTRLPEIFIWDGRNKSGNISSQGSYFCICSITDKNGKVWTSGKEIIVIE</sequence>
<evidence type="ECO:0000313" key="4">
    <source>
        <dbReference type="Proteomes" id="UP000183085"/>
    </source>
</evidence>
<evidence type="ECO:0000313" key="3">
    <source>
        <dbReference type="EMBL" id="OIP39986.1"/>
    </source>
</evidence>
<protein>
    <recommendedName>
        <fullName evidence="2">Type IX secretion system protein PorV domain-containing protein</fullName>
    </recommendedName>
</protein>
<dbReference type="EMBL" id="MNYI01000132">
    <property type="protein sequence ID" value="OIP39986.1"/>
    <property type="molecule type" value="Genomic_DNA"/>
</dbReference>